<dbReference type="PROSITE" id="PS51257">
    <property type="entry name" value="PROKAR_LIPOPROTEIN"/>
    <property type="match status" value="1"/>
</dbReference>
<keyword evidence="1 4" id="KW-0812">Transmembrane</keyword>
<evidence type="ECO:0000256" key="1">
    <source>
        <dbReference type="ARBA" id="ARBA00022692"/>
    </source>
</evidence>
<dbReference type="Gene3D" id="1.20.1250.20">
    <property type="entry name" value="MFS general substrate transporter like domains"/>
    <property type="match status" value="1"/>
</dbReference>
<dbReference type="RefSeq" id="WP_218616769.1">
    <property type="nucleotide sequence ID" value="NZ_FQYX01000031.1"/>
</dbReference>
<dbReference type="Proteomes" id="UP000184231">
    <property type="component" value="Unassembled WGS sequence"/>
</dbReference>
<dbReference type="PANTHER" id="PTHR42910:SF1">
    <property type="entry name" value="MAJOR FACILITATOR SUPERFAMILY (MFS) PROFILE DOMAIN-CONTAINING PROTEIN"/>
    <property type="match status" value="1"/>
</dbReference>
<feature type="domain" description="Major facilitator superfamily (MFS) profile" evidence="5">
    <location>
        <begin position="13"/>
        <end position="394"/>
    </location>
</feature>
<keyword evidence="2 4" id="KW-1133">Transmembrane helix</keyword>
<reference evidence="6 7" key="1">
    <citation type="submission" date="2016-11" db="EMBL/GenBank/DDBJ databases">
        <authorList>
            <person name="Jaros S."/>
            <person name="Januszkiewicz K."/>
            <person name="Wedrychowicz H."/>
        </authorList>
    </citation>
    <scope>NUCLEOTIDE SEQUENCE [LARGE SCALE GENOMIC DNA]</scope>
    <source>
        <strain evidence="6 7">CGMCC 1.8863</strain>
    </source>
</reference>
<evidence type="ECO:0000313" key="6">
    <source>
        <dbReference type="EMBL" id="SHJ69838.1"/>
    </source>
</evidence>
<feature type="transmembrane region" description="Helical" evidence="4">
    <location>
        <begin position="110"/>
        <end position="131"/>
    </location>
</feature>
<gene>
    <name evidence="6" type="ORF">SAMN04487911_13116</name>
</gene>
<dbReference type="InterPro" id="IPR036259">
    <property type="entry name" value="MFS_trans_sf"/>
</dbReference>
<feature type="transmembrane region" description="Helical" evidence="4">
    <location>
        <begin position="258"/>
        <end position="279"/>
    </location>
</feature>
<feature type="transmembrane region" description="Helical" evidence="4">
    <location>
        <begin position="286"/>
        <end position="302"/>
    </location>
</feature>
<dbReference type="STRING" id="558155.SAMN04487911_13116"/>
<dbReference type="GO" id="GO:0022857">
    <property type="term" value="F:transmembrane transporter activity"/>
    <property type="evidence" value="ECO:0007669"/>
    <property type="project" value="InterPro"/>
</dbReference>
<feature type="transmembrane region" description="Helical" evidence="4">
    <location>
        <begin position="173"/>
        <end position="191"/>
    </location>
</feature>
<protein>
    <submittedName>
        <fullName evidence="6">Predicted arabinose efflux permease, MFS family</fullName>
    </submittedName>
</protein>
<dbReference type="EMBL" id="FQYX01000031">
    <property type="protein sequence ID" value="SHJ69838.1"/>
    <property type="molecule type" value="Genomic_DNA"/>
</dbReference>
<feature type="transmembrane region" description="Helical" evidence="4">
    <location>
        <begin position="87"/>
        <end position="104"/>
    </location>
</feature>
<evidence type="ECO:0000259" key="5">
    <source>
        <dbReference type="PROSITE" id="PS50850"/>
    </source>
</evidence>
<feature type="transmembrane region" description="Helical" evidence="4">
    <location>
        <begin position="57"/>
        <end position="75"/>
    </location>
</feature>
<evidence type="ECO:0000256" key="2">
    <source>
        <dbReference type="ARBA" id="ARBA00022989"/>
    </source>
</evidence>
<organism evidence="6 7">
    <name type="scientific">Arenibacter nanhaiticus</name>
    <dbReference type="NCBI Taxonomy" id="558155"/>
    <lineage>
        <taxon>Bacteria</taxon>
        <taxon>Pseudomonadati</taxon>
        <taxon>Bacteroidota</taxon>
        <taxon>Flavobacteriia</taxon>
        <taxon>Flavobacteriales</taxon>
        <taxon>Flavobacteriaceae</taxon>
        <taxon>Arenibacter</taxon>
    </lineage>
</organism>
<evidence type="ECO:0000256" key="3">
    <source>
        <dbReference type="ARBA" id="ARBA00023136"/>
    </source>
</evidence>
<dbReference type="Pfam" id="PF07690">
    <property type="entry name" value="MFS_1"/>
    <property type="match status" value="1"/>
</dbReference>
<dbReference type="SUPFAM" id="SSF103473">
    <property type="entry name" value="MFS general substrate transporter"/>
    <property type="match status" value="1"/>
</dbReference>
<keyword evidence="3 4" id="KW-0472">Membrane</keyword>
<dbReference type="InterPro" id="IPR011701">
    <property type="entry name" value="MFS"/>
</dbReference>
<name>A0A1M6LFB5_9FLAO</name>
<dbReference type="AlphaFoldDB" id="A0A1M6LFB5"/>
<feature type="transmembrane region" description="Helical" evidence="4">
    <location>
        <begin position="143"/>
        <end position="161"/>
    </location>
</feature>
<accession>A0A1M6LFB5</accession>
<keyword evidence="7" id="KW-1185">Reference proteome</keyword>
<dbReference type="PANTHER" id="PTHR42910">
    <property type="entry name" value="TRANSPORTER SCO4007-RELATED"/>
    <property type="match status" value="1"/>
</dbReference>
<feature type="transmembrane region" description="Helical" evidence="4">
    <location>
        <begin position="224"/>
        <end position="246"/>
    </location>
</feature>
<evidence type="ECO:0000313" key="7">
    <source>
        <dbReference type="Proteomes" id="UP000184231"/>
    </source>
</evidence>
<evidence type="ECO:0000256" key="4">
    <source>
        <dbReference type="SAM" id="Phobius"/>
    </source>
</evidence>
<proteinExistence type="predicted"/>
<feature type="transmembrane region" description="Helical" evidence="4">
    <location>
        <begin position="373"/>
        <end position="392"/>
    </location>
</feature>
<dbReference type="CDD" id="cd17324">
    <property type="entry name" value="MFS_NepI_like"/>
    <property type="match status" value="1"/>
</dbReference>
<dbReference type="InterPro" id="IPR020846">
    <property type="entry name" value="MFS_dom"/>
</dbReference>
<sequence>MQKVAQIDASASSSNLSGMLILLMAVSCGVVVANIYYNQPLLIQIAETFDVSEQRVSWIATITQVGYTLGLFFIVPLGDKVERKKLILIKLVGAALALFAAAMAGNFHVLLAASLCIGFFSAVPQLLLPMAASLANDKNRGKVLGQVMSGLLVGILLSRTLSGFMGAAFGWRTVFYFGTLVMILLMALLYWKLPKNEPEFLGSYGGLMRSMVGYIKELPVLRTAAITGFFMFGAFSVFWTTLVFLLEGKPFFYKSDMVGLFGLIGTCGALAAPMAGKWIDKKGAQFAIRIGIFTVLSAFVVMDFSATSWLGLILGVVLLDIGLQVTHVSNQSKVFALVPEARSRLNTIYISASFAGGSIGSLLGAMAWTYWHWTGVCVLGAIFVAIALLINLRK</sequence>
<feature type="transmembrane region" description="Helical" evidence="4">
    <location>
        <begin position="20"/>
        <end position="37"/>
    </location>
</feature>
<dbReference type="PROSITE" id="PS50850">
    <property type="entry name" value="MFS"/>
    <property type="match status" value="1"/>
</dbReference>